<dbReference type="OrthoDB" id="18853at2759"/>
<dbReference type="AlphaFoldDB" id="V8N823"/>
<organism evidence="2 3">
    <name type="scientific">Ophiophagus hannah</name>
    <name type="common">King cobra</name>
    <name type="synonym">Naja hannah</name>
    <dbReference type="NCBI Taxonomy" id="8665"/>
    <lineage>
        <taxon>Eukaryota</taxon>
        <taxon>Metazoa</taxon>
        <taxon>Chordata</taxon>
        <taxon>Craniata</taxon>
        <taxon>Vertebrata</taxon>
        <taxon>Euteleostomi</taxon>
        <taxon>Lepidosauria</taxon>
        <taxon>Squamata</taxon>
        <taxon>Bifurcata</taxon>
        <taxon>Unidentata</taxon>
        <taxon>Episquamata</taxon>
        <taxon>Toxicofera</taxon>
        <taxon>Serpentes</taxon>
        <taxon>Colubroidea</taxon>
        <taxon>Elapidae</taxon>
        <taxon>Elapinae</taxon>
        <taxon>Ophiophagus</taxon>
    </lineage>
</organism>
<feature type="signal peptide" evidence="1">
    <location>
        <begin position="1"/>
        <end position="16"/>
    </location>
</feature>
<feature type="non-terminal residue" evidence="2">
    <location>
        <position position="1"/>
    </location>
</feature>
<name>V8N823_OPHHA</name>
<comment type="caution">
    <text evidence="2">The sequence shown here is derived from an EMBL/GenBank/DDBJ whole genome shotgun (WGS) entry which is preliminary data.</text>
</comment>
<dbReference type="EMBL" id="AZIM01007706">
    <property type="protein sequence ID" value="ETE57808.1"/>
    <property type="molecule type" value="Genomic_DNA"/>
</dbReference>
<reference evidence="2 3" key="1">
    <citation type="journal article" date="2013" name="Proc. Natl. Acad. Sci. U.S.A.">
        <title>The king cobra genome reveals dynamic gene evolution and adaptation in the snake venom system.</title>
        <authorList>
            <person name="Vonk F.J."/>
            <person name="Casewell N.R."/>
            <person name="Henkel C.V."/>
            <person name="Heimberg A.M."/>
            <person name="Jansen H.J."/>
            <person name="McCleary R.J."/>
            <person name="Kerkkamp H.M."/>
            <person name="Vos R.A."/>
            <person name="Guerreiro I."/>
            <person name="Calvete J.J."/>
            <person name="Wuster W."/>
            <person name="Woods A.E."/>
            <person name="Logan J.M."/>
            <person name="Harrison R.A."/>
            <person name="Castoe T.A."/>
            <person name="de Koning A.P."/>
            <person name="Pollock D.D."/>
            <person name="Yandell M."/>
            <person name="Calderon D."/>
            <person name="Renjifo C."/>
            <person name="Currier R.B."/>
            <person name="Salgado D."/>
            <person name="Pla D."/>
            <person name="Sanz L."/>
            <person name="Hyder A.S."/>
            <person name="Ribeiro J.M."/>
            <person name="Arntzen J.W."/>
            <person name="van den Thillart G.E."/>
            <person name="Boetzer M."/>
            <person name="Pirovano W."/>
            <person name="Dirks R.P."/>
            <person name="Spaink H.P."/>
            <person name="Duboule D."/>
            <person name="McGlinn E."/>
            <person name="Kini R.M."/>
            <person name="Richardson M.K."/>
        </authorList>
    </citation>
    <scope>NUCLEOTIDE SEQUENCE</scope>
    <source>
        <tissue evidence="2">Blood</tissue>
    </source>
</reference>
<feature type="chain" id="PRO_5004770668" evidence="1">
    <location>
        <begin position="17"/>
        <end position="253"/>
    </location>
</feature>
<keyword evidence="1" id="KW-0732">Signal</keyword>
<evidence type="ECO:0000256" key="1">
    <source>
        <dbReference type="SAM" id="SignalP"/>
    </source>
</evidence>
<sequence length="253" mass="27688">MLLSFLFSSFLLSCLGNSTGEQRSPAASSSGDGCRVRPEAEAIWGVGEERASWRQRQSQVEGRGWTFLGCNYLPELAWAWLPSHHTPATFQLGPLLNPSDSSLPPQAQRHVNDLYEDLRDGHNLISLLEVLSGDTLVRGLLRLLLGAWWAMPLFPPELRRKQLKLLHRGSQCRAAAHQRLPPLPPTCGLLGTSSPAARCLHPCVAWPELGVRAAASLLLDPCMAGRRLWGGSCSCPLLPGPLARGWVPWGLDL</sequence>
<dbReference type="InterPro" id="IPR036872">
    <property type="entry name" value="CH_dom_sf"/>
</dbReference>
<accession>V8N823</accession>
<evidence type="ECO:0000313" key="2">
    <source>
        <dbReference type="EMBL" id="ETE57808.1"/>
    </source>
</evidence>
<proteinExistence type="predicted"/>
<protein>
    <submittedName>
        <fullName evidence="2">Plectin</fullName>
    </submittedName>
</protein>
<dbReference type="Proteomes" id="UP000018936">
    <property type="component" value="Unassembled WGS sequence"/>
</dbReference>
<evidence type="ECO:0000313" key="3">
    <source>
        <dbReference type="Proteomes" id="UP000018936"/>
    </source>
</evidence>
<gene>
    <name evidence="2" type="primary">Plec</name>
    <name evidence="2" type="ORF">L345_16472</name>
</gene>
<keyword evidence="3" id="KW-1185">Reference proteome</keyword>
<dbReference type="Gene3D" id="1.10.418.10">
    <property type="entry name" value="Calponin-like domain"/>
    <property type="match status" value="1"/>
</dbReference>
<dbReference type="SUPFAM" id="SSF47576">
    <property type="entry name" value="Calponin-homology domain, CH-domain"/>
    <property type="match status" value="1"/>
</dbReference>